<dbReference type="EMBL" id="JABKKF010000014">
    <property type="protein sequence ID" value="NPD92988.1"/>
    <property type="molecule type" value="Genomic_DNA"/>
</dbReference>
<sequence length="131" mass="15093">MRHTVFHNFLTISTFMLLLTSCGQQHDAEKIVESFLKNNLNTPSELSKISFSKLDSTAALTDSAITAMHDIVKQENKYKKDITYGKRAEGKNIMYLRADYRLNSEEYSATFYITPNISSVLAFKYYKKDKD</sequence>
<proteinExistence type="predicted"/>
<keyword evidence="2" id="KW-1185">Reference proteome</keyword>
<dbReference type="RefSeq" id="WP_172276777.1">
    <property type="nucleotide sequence ID" value="NZ_CASGMU010000007.1"/>
</dbReference>
<accession>A0ABX2AP55</accession>
<gene>
    <name evidence="1" type="ORF">HPS56_11695</name>
</gene>
<organism evidence="1 2">
    <name type="scientific">Xylanibacter muris</name>
    <dbReference type="NCBI Taxonomy" id="2736290"/>
    <lineage>
        <taxon>Bacteria</taxon>
        <taxon>Pseudomonadati</taxon>
        <taxon>Bacteroidota</taxon>
        <taxon>Bacteroidia</taxon>
        <taxon>Bacteroidales</taxon>
        <taxon>Prevotellaceae</taxon>
        <taxon>Xylanibacter</taxon>
    </lineage>
</organism>
<name>A0ABX2AP55_9BACT</name>
<protein>
    <recommendedName>
        <fullName evidence="3">DUF3887 domain-containing protein</fullName>
    </recommendedName>
</protein>
<reference evidence="1 2" key="1">
    <citation type="submission" date="2020-05" db="EMBL/GenBank/DDBJ databases">
        <title>Distinct polysaccharide utilization as determinants for interspecies competition between intestinal Prevotella spp.</title>
        <authorList>
            <person name="Galvez E.J.C."/>
            <person name="Iljazovic A."/>
            <person name="Strowig T."/>
        </authorList>
    </citation>
    <scope>NUCLEOTIDE SEQUENCE [LARGE SCALE GENOMIC DNA]</scope>
    <source>
        <strain evidence="1 2">PMUR</strain>
    </source>
</reference>
<evidence type="ECO:0008006" key="3">
    <source>
        <dbReference type="Google" id="ProtNLM"/>
    </source>
</evidence>
<dbReference type="PROSITE" id="PS51257">
    <property type="entry name" value="PROKAR_LIPOPROTEIN"/>
    <property type="match status" value="1"/>
</dbReference>
<comment type="caution">
    <text evidence="1">The sequence shown here is derived from an EMBL/GenBank/DDBJ whole genome shotgun (WGS) entry which is preliminary data.</text>
</comment>
<evidence type="ECO:0000313" key="2">
    <source>
        <dbReference type="Proteomes" id="UP000714420"/>
    </source>
</evidence>
<dbReference type="Proteomes" id="UP000714420">
    <property type="component" value="Unassembled WGS sequence"/>
</dbReference>
<evidence type="ECO:0000313" key="1">
    <source>
        <dbReference type="EMBL" id="NPD92988.1"/>
    </source>
</evidence>